<reference evidence="2" key="1">
    <citation type="journal article" date="2020" name="bioRxiv">
        <title>Chromosome-level reference genome of the European wasp spider Argiope bruennichi: a resource for studies on range expansion and evolutionary adaptation.</title>
        <authorList>
            <person name="Sheffer M.M."/>
            <person name="Hoppe A."/>
            <person name="Krehenwinkel H."/>
            <person name="Uhl G."/>
            <person name="Kuss A.W."/>
            <person name="Jensen L."/>
            <person name="Jensen C."/>
            <person name="Gillespie R.G."/>
            <person name="Hoff K.J."/>
            <person name="Prost S."/>
        </authorList>
    </citation>
    <scope>NUCLEOTIDE SEQUENCE</scope>
</reference>
<dbReference type="EMBL" id="JABXBU010002228">
    <property type="protein sequence ID" value="KAF8770427.1"/>
    <property type="molecule type" value="Genomic_DNA"/>
</dbReference>
<reference evidence="2" key="2">
    <citation type="submission" date="2020-06" db="EMBL/GenBank/DDBJ databases">
        <authorList>
            <person name="Sheffer M."/>
        </authorList>
    </citation>
    <scope>NUCLEOTIDE SEQUENCE</scope>
</reference>
<evidence type="ECO:0000313" key="2">
    <source>
        <dbReference type="EMBL" id="KAF8770427.1"/>
    </source>
</evidence>
<dbReference type="InterPro" id="IPR008685">
    <property type="entry name" value="Centromere_Mis12"/>
</dbReference>
<dbReference type="AlphaFoldDB" id="A0A8T0ECG6"/>
<dbReference type="Pfam" id="PF05859">
    <property type="entry name" value="Mis12"/>
    <property type="match status" value="1"/>
</dbReference>
<sequence>MIPSHVILPEDEIHLTNPTTKEENEELDKEIEHLKQRILKERIHKNILKTKLSEQRHVQEELVIFINKLRDIKAIVSQVKGAQDDLKFTLEKCWEIWNALKQPPQIK</sequence>
<gene>
    <name evidence="2" type="ORF">HNY73_017957</name>
</gene>
<dbReference type="GO" id="GO:0000278">
    <property type="term" value="P:mitotic cell cycle"/>
    <property type="evidence" value="ECO:0007669"/>
    <property type="project" value="InterPro"/>
</dbReference>
<feature type="coiled-coil region" evidence="1">
    <location>
        <begin position="17"/>
        <end position="44"/>
    </location>
</feature>
<dbReference type="Proteomes" id="UP000807504">
    <property type="component" value="Unassembled WGS sequence"/>
</dbReference>
<proteinExistence type="predicted"/>
<organism evidence="2 3">
    <name type="scientific">Argiope bruennichi</name>
    <name type="common">Wasp spider</name>
    <name type="synonym">Aranea bruennichi</name>
    <dbReference type="NCBI Taxonomy" id="94029"/>
    <lineage>
        <taxon>Eukaryota</taxon>
        <taxon>Metazoa</taxon>
        <taxon>Ecdysozoa</taxon>
        <taxon>Arthropoda</taxon>
        <taxon>Chelicerata</taxon>
        <taxon>Arachnida</taxon>
        <taxon>Araneae</taxon>
        <taxon>Araneomorphae</taxon>
        <taxon>Entelegynae</taxon>
        <taxon>Araneoidea</taxon>
        <taxon>Araneidae</taxon>
        <taxon>Argiope</taxon>
    </lineage>
</organism>
<protein>
    <submittedName>
        <fullName evidence="2">Uncharacterized protein</fullName>
    </submittedName>
</protein>
<dbReference type="GO" id="GO:0005634">
    <property type="term" value="C:nucleus"/>
    <property type="evidence" value="ECO:0007669"/>
    <property type="project" value="InterPro"/>
</dbReference>
<accession>A0A8T0ECG6</accession>
<dbReference type="GO" id="GO:0000775">
    <property type="term" value="C:chromosome, centromeric region"/>
    <property type="evidence" value="ECO:0007669"/>
    <property type="project" value="InterPro"/>
</dbReference>
<keyword evidence="3" id="KW-1185">Reference proteome</keyword>
<keyword evidence="1" id="KW-0175">Coiled coil</keyword>
<evidence type="ECO:0000256" key="1">
    <source>
        <dbReference type="SAM" id="Coils"/>
    </source>
</evidence>
<comment type="caution">
    <text evidence="2">The sequence shown here is derived from an EMBL/GenBank/DDBJ whole genome shotgun (WGS) entry which is preliminary data.</text>
</comment>
<name>A0A8T0ECG6_ARGBR</name>
<evidence type="ECO:0000313" key="3">
    <source>
        <dbReference type="Proteomes" id="UP000807504"/>
    </source>
</evidence>